<evidence type="ECO:0000256" key="4">
    <source>
        <dbReference type="ARBA" id="ARBA00022842"/>
    </source>
</evidence>
<dbReference type="InterPro" id="IPR015797">
    <property type="entry name" value="NUDIX_hydrolase-like_dom_sf"/>
</dbReference>
<dbReference type="PROSITE" id="PS51462">
    <property type="entry name" value="NUDIX"/>
    <property type="match status" value="1"/>
</dbReference>
<dbReference type="PROSITE" id="PS00893">
    <property type="entry name" value="NUDIX_BOX"/>
    <property type="match status" value="1"/>
</dbReference>
<dbReference type="PRINTS" id="PR00502">
    <property type="entry name" value="NUDIXFAMILY"/>
</dbReference>
<evidence type="ECO:0000256" key="3">
    <source>
        <dbReference type="ARBA" id="ARBA00022801"/>
    </source>
</evidence>
<evidence type="ECO:0000313" key="7">
    <source>
        <dbReference type="EMBL" id="GAA2594371.1"/>
    </source>
</evidence>
<accession>A0ABN3PN28</accession>
<evidence type="ECO:0000313" key="8">
    <source>
        <dbReference type="Proteomes" id="UP001501509"/>
    </source>
</evidence>
<dbReference type="EMBL" id="BAAATD010000003">
    <property type="protein sequence ID" value="GAA2594371.1"/>
    <property type="molecule type" value="Genomic_DNA"/>
</dbReference>
<dbReference type="GO" id="GO:0016787">
    <property type="term" value="F:hydrolase activity"/>
    <property type="evidence" value="ECO:0007669"/>
    <property type="project" value="UniProtKB-KW"/>
</dbReference>
<evidence type="ECO:0000256" key="2">
    <source>
        <dbReference type="ARBA" id="ARBA00005582"/>
    </source>
</evidence>
<keyword evidence="4" id="KW-0460">Magnesium</keyword>
<dbReference type="SUPFAM" id="SSF55811">
    <property type="entry name" value="Nudix"/>
    <property type="match status" value="1"/>
</dbReference>
<comment type="cofactor">
    <cofactor evidence="1">
        <name>Mg(2+)</name>
        <dbReference type="ChEBI" id="CHEBI:18420"/>
    </cofactor>
</comment>
<organism evidence="7 8">
    <name type="scientific">Actinomadura fulvescens</name>
    <dbReference type="NCBI Taxonomy" id="46160"/>
    <lineage>
        <taxon>Bacteria</taxon>
        <taxon>Bacillati</taxon>
        <taxon>Actinomycetota</taxon>
        <taxon>Actinomycetes</taxon>
        <taxon>Streptosporangiales</taxon>
        <taxon>Thermomonosporaceae</taxon>
        <taxon>Actinomadura</taxon>
    </lineage>
</organism>
<dbReference type="PANTHER" id="PTHR43046">
    <property type="entry name" value="GDP-MANNOSE MANNOSYL HYDROLASE"/>
    <property type="match status" value="1"/>
</dbReference>
<keyword evidence="8" id="KW-1185">Reference proteome</keyword>
<gene>
    <name evidence="7" type="ORF">GCM10010411_29470</name>
</gene>
<feature type="domain" description="Nudix hydrolase" evidence="6">
    <location>
        <begin position="38"/>
        <end position="165"/>
    </location>
</feature>
<dbReference type="RefSeq" id="WP_344541256.1">
    <property type="nucleotide sequence ID" value="NZ_BAAATD010000003.1"/>
</dbReference>
<sequence length="175" mass="19515">MRWTLHGERALYESPWMDVRLADVELPDGRRFDHHLLRVRPAAGVIAVDGQDRALLIWRHRFITDQWGWEIPGGRVEAGEEPAEAAARELVEETGWQAGPMRHLLDVRPSPGIHDGVHHIFRADGAERIGEPTDVEAERIEWVPLSSVRELITRGDIGQASTMAALLYLAAGGPG</sequence>
<evidence type="ECO:0000259" key="6">
    <source>
        <dbReference type="PROSITE" id="PS51462"/>
    </source>
</evidence>
<proteinExistence type="inferred from homology"/>
<dbReference type="PANTHER" id="PTHR43046:SF12">
    <property type="entry name" value="GDP-MANNOSE MANNOSYL HYDROLASE"/>
    <property type="match status" value="1"/>
</dbReference>
<dbReference type="Proteomes" id="UP001501509">
    <property type="component" value="Unassembled WGS sequence"/>
</dbReference>
<dbReference type="Pfam" id="PF00293">
    <property type="entry name" value="NUDIX"/>
    <property type="match status" value="1"/>
</dbReference>
<evidence type="ECO:0000256" key="5">
    <source>
        <dbReference type="RuleBase" id="RU003476"/>
    </source>
</evidence>
<dbReference type="Gene3D" id="3.90.79.10">
    <property type="entry name" value="Nucleoside Triphosphate Pyrophosphohydrolase"/>
    <property type="match status" value="1"/>
</dbReference>
<dbReference type="InterPro" id="IPR020476">
    <property type="entry name" value="Nudix_hydrolase"/>
</dbReference>
<evidence type="ECO:0000256" key="1">
    <source>
        <dbReference type="ARBA" id="ARBA00001946"/>
    </source>
</evidence>
<comment type="caution">
    <text evidence="7">The sequence shown here is derived from an EMBL/GenBank/DDBJ whole genome shotgun (WGS) entry which is preliminary data.</text>
</comment>
<protein>
    <submittedName>
        <fullName evidence="7">NUDIX hydrolase</fullName>
    </submittedName>
</protein>
<reference evidence="7 8" key="1">
    <citation type="journal article" date="2019" name="Int. J. Syst. Evol. Microbiol.">
        <title>The Global Catalogue of Microorganisms (GCM) 10K type strain sequencing project: providing services to taxonomists for standard genome sequencing and annotation.</title>
        <authorList>
            <consortium name="The Broad Institute Genomics Platform"/>
            <consortium name="The Broad Institute Genome Sequencing Center for Infectious Disease"/>
            <person name="Wu L."/>
            <person name="Ma J."/>
        </authorList>
    </citation>
    <scope>NUCLEOTIDE SEQUENCE [LARGE SCALE GENOMIC DNA]</scope>
    <source>
        <strain evidence="7 8">JCM 6833</strain>
    </source>
</reference>
<dbReference type="InterPro" id="IPR020084">
    <property type="entry name" value="NUDIX_hydrolase_CS"/>
</dbReference>
<comment type="similarity">
    <text evidence="2 5">Belongs to the Nudix hydrolase family.</text>
</comment>
<name>A0ABN3PN28_9ACTN</name>
<dbReference type="InterPro" id="IPR000086">
    <property type="entry name" value="NUDIX_hydrolase_dom"/>
</dbReference>
<keyword evidence="3 5" id="KW-0378">Hydrolase</keyword>